<name>A0A0G0N9G5_9BACT</name>
<organism evidence="3 4">
    <name type="scientific">Candidatus Woesebacteria bacterium GW2011_GWB1_38_5b</name>
    <dbReference type="NCBI Taxonomy" id="1618569"/>
    <lineage>
        <taxon>Bacteria</taxon>
        <taxon>Candidatus Woeseibacteriota</taxon>
    </lineage>
</organism>
<dbReference type="InterPro" id="IPR015797">
    <property type="entry name" value="NUDIX_hydrolase-like_dom_sf"/>
</dbReference>
<dbReference type="SUPFAM" id="SSF55811">
    <property type="entry name" value="Nudix"/>
    <property type="match status" value="1"/>
</dbReference>
<evidence type="ECO:0000313" key="4">
    <source>
        <dbReference type="Proteomes" id="UP000034181"/>
    </source>
</evidence>
<dbReference type="PROSITE" id="PS51462">
    <property type="entry name" value="NUDIX"/>
    <property type="match status" value="1"/>
</dbReference>
<evidence type="ECO:0000313" key="3">
    <source>
        <dbReference type="EMBL" id="KKQ73746.1"/>
    </source>
</evidence>
<dbReference type="PANTHER" id="PTHR43736">
    <property type="entry name" value="ADP-RIBOSE PYROPHOSPHATASE"/>
    <property type="match status" value="1"/>
</dbReference>
<evidence type="ECO:0000259" key="2">
    <source>
        <dbReference type="PROSITE" id="PS51462"/>
    </source>
</evidence>
<dbReference type="EMBL" id="LBUZ01000054">
    <property type="protein sequence ID" value="KKQ73746.1"/>
    <property type="molecule type" value="Genomic_DNA"/>
</dbReference>
<protein>
    <recommendedName>
        <fullName evidence="2">Nudix hydrolase domain-containing protein</fullName>
    </recommendedName>
</protein>
<dbReference type="PRINTS" id="PR00502">
    <property type="entry name" value="NUDIXFAMILY"/>
</dbReference>
<dbReference type="InterPro" id="IPR020476">
    <property type="entry name" value="Nudix_hydrolase"/>
</dbReference>
<keyword evidence="1" id="KW-0378">Hydrolase</keyword>
<dbReference type="InterPro" id="IPR000086">
    <property type="entry name" value="NUDIX_hydrolase_dom"/>
</dbReference>
<dbReference type="GO" id="GO:0016787">
    <property type="term" value="F:hydrolase activity"/>
    <property type="evidence" value="ECO:0007669"/>
    <property type="project" value="UniProtKB-KW"/>
</dbReference>
<sequence length="161" mass="19265">MRFRKTATAIIVHDNKILFFKRDNISTISEPNRWQLPGGHLEEGETPLEALKRELVEEVSYSPKKIHYIGGLKNEFREVNIFWSYVDTNESKRFKLREFEGQEIRFMTVEQALSKKLTKNVRFYLSSYKDILEKHLRNKTIPNIKELKQNINLIKLLLRWL</sequence>
<dbReference type="AlphaFoldDB" id="A0A0G0N9G5"/>
<comment type="caution">
    <text evidence="3">The sequence shown here is derived from an EMBL/GenBank/DDBJ whole genome shotgun (WGS) entry which is preliminary data.</text>
</comment>
<gene>
    <name evidence="3" type="ORF">US96_C0054G0008</name>
</gene>
<dbReference type="Proteomes" id="UP000034181">
    <property type="component" value="Unassembled WGS sequence"/>
</dbReference>
<dbReference type="Gene3D" id="3.90.79.10">
    <property type="entry name" value="Nucleoside Triphosphate Pyrophosphohydrolase"/>
    <property type="match status" value="1"/>
</dbReference>
<reference evidence="3 4" key="1">
    <citation type="journal article" date="2015" name="Nature">
        <title>rRNA introns, odd ribosomes, and small enigmatic genomes across a large radiation of phyla.</title>
        <authorList>
            <person name="Brown C.T."/>
            <person name="Hug L.A."/>
            <person name="Thomas B.C."/>
            <person name="Sharon I."/>
            <person name="Castelle C.J."/>
            <person name="Singh A."/>
            <person name="Wilkins M.J."/>
            <person name="Williams K.H."/>
            <person name="Banfield J.F."/>
        </authorList>
    </citation>
    <scope>NUCLEOTIDE SEQUENCE [LARGE SCALE GENOMIC DNA]</scope>
</reference>
<proteinExistence type="predicted"/>
<evidence type="ECO:0000256" key="1">
    <source>
        <dbReference type="ARBA" id="ARBA00022801"/>
    </source>
</evidence>
<dbReference type="Pfam" id="PF00293">
    <property type="entry name" value="NUDIX"/>
    <property type="match status" value="1"/>
</dbReference>
<accession>A0A0G0N9G5</accession>
<dbReference type="PANTHER" id="PTHR43736:SF1">
    <property type="entry name" value="DIHYDRONEOPTERIN TRIPHOSPHATE DIPHOSPHATASE"/>
    <property type="match status" value="1"/>
</dbReference>
<feature type="domain" description="Nudix hydrolase" evidence="2">
    <location>
        <begin position="1"/>
        <end position="130"/>
    </location>
</feature>